<keyword evidence="1" id="KW-0472">Membrane</keyword>
<sequence length="456" mass="48799">MSNKHPFQECEAHSWNGFTIIEAVVGMAIFLIVTGSLFGITQLVFESIGQTRVRHTARLLANEKIEEARNLSYEDLGTVGGIPAGPIAPIEQVSLGGIIFEVTTTIAYVDDPFDGEAPADLVNTDYKRVRVKLEWAGAFASGRRPVVLVTDIVPKEIETNDGGGTLSLLVFNSEGNPLNGADVNIVNSTVNPQVDLTITSDSFGRVILPGAPSAIESYEIIVTKAGYSSDRTYGAEEVTNSSKSHITVLEGQVSEASFAIDKVSTLTVKTYGSRLAGFPTLTNVELRVRGEKIIGNDETESPIYKFDELVSTNAGGTYTFSNMEFDSYMFEVVDVSYDLAGSNPALPIGLNADEQLSIDLSLAPDSPGDGSLLVLVADSGDVPLSSSTARLINGLLSYDETIESGDEGDPDFGHAFFNSLNAAAYELTISLTGYEDATSSIQINEDVFTTIILNQK</sequence>
<keyword evidence="1" id="KW-0812">Transmembrane</keyword>
<evidence type="ECO:0000256" key="1">
    <source>
        <dbReference type="SAM" id="Phobius"/>
    </source>
</evidence>
<dbReference type="Gene3D" id="2.60.40.1120">
    <property type="entry name" value="Carboxypeptidase-like, regulatory domain"/>
    <property type="match status" value="1"/>
</dbReference>
<evidence type="ECO:0000313" key="2">
    <source>
        <dbReference type="EMBL" id="PIP61081.1"/>
    </source>
</evidence>
<evidence type="ECO:0008006" key="4">
    <source>
        <dbReference type="Google" id="ProtNLM"/>
    </source>
</evidence>
<comment type="caution">
    <text evidence="2">The sequence shown here is derived from an EMBL/GenBank/DDBJ whole genome shotgun (WGS) entry which is preliminary data.</text>
</comment>
<organism evidence="2 3">
    <name type="scientific">Candidatus Roizmanbacteria bacterium CG22_combo_CG10-13_8_21_14_all_38_20</name>
    <dbReference type="NCBI Taxonomy" id="1974862"/>
    <lineage>
        <taxon>Bacteria</taxon>
        <taxon>Candidatus Roizmaniibacteriota</taxon>
    </lineage>
</organism>
<dbReference type="EMBL" id="PCTA01000035">
    <property type="protein sequence ID" value="PIP61081.1"/>
    <property type="molecule type" value="Genomic_DNA"/>
</dbReference>
<feature type="transmembrane region" description="Helical" evidence="1">
    <location>
        <begin position="20"/>
        <end position="45"/>
    </location>
</feature>
<keyword evidence="1" id="KW-1133">Transmembrane helix</keyword>
<gene>
    <name evidence="2" type="ORF">COW99_06190</name>
</gene>
<proteinExistence type="predicted"/>
<dbReference type="AlphaFoldDB" id="A0A2H0BTX6"/>
<dbReference type="Proteomes" id="UP000231246">
    <property type="component" value="Unassembled WGS sequence"/>
</dbReference>
<protein>
    <recommendedName>
        <fullName evidence="4">Carboxypeptidase regulatory-like domain-containing protein</fullName>
    </recommendedName>
</protein>
<reference evidence="2 3" key="1">
    <citation type="submission" date="2017-09" db="EMBL/GenBank/DDBJ databases">
        <title>Depth-based differentiation of microbial function through sediment-hosted aquifers and enrichment of novel symbionts in the deep terrestrial subsurface.</title>
        <authorList>
            <person name="Probst A.J."/>
            <person name="Ladd B."/>
            <person name="Jarett J.K."/>
            <person name="Geller-Mcgrath D.E."/>
            <person name="Sieber C.M."/>
            <person name="Emerson J.B."/>
            <person name="Anantharaman K."/>
            <person name="Thomas B.C."/>
            <person name="Malmstrom R."/>
            <person name="Stieglmeier M."/>
            <person name="Klingl A."/>
            <person name="Woyke T."/>
            <person name="Ryan C.M."/>
            <person name="Banfield J.F."/>
        </authorList>
    </citation>
    <scope>NUCLEOTIDE SEQUENCE [LARGE SCALE GENOMIC DNA]</scope>
    <source>
        <strain evidence="2">CG22_combo_CG10-13_8_21_14_all_38_20</strain>
    </source>
</reference>
<accession>A0A2H0BTX6</accession>
<evidence type="ECO:0000313" key="3">
    <source>
        <dbReference type="Proteomes" id="UP000231246"/>
    </source>
</evidence>
<name>A0A2H0BTX6_9BACT</name>